<dbReference type="EMBL" id="JAQQWP010000009">
    <property type="protein sequence ID" value="KAK8100098.1"/>
    <property type="molecule type" value="Genomic_DNA"/>
</dbReference>
<organism evidence="1 2">
    <name type="scientific">Apiospora kogelbergensis</name>
    <dbReference type="NCBI Taxonomy" id="1337665"/>
    <lineage>
        <taxon>Eukaryota</taxon>
        <taxon>Fungi</taxon>
        <taxon>Dikarya</taxon>
        <taxon>Ascomycota</taxon>
        <taxon>Pezizomycotina</taxon>
        <taxon>Sordariomycetes</taxon>
        <taxon>Xylariomycetidae</taxon>
        <taxon>Amphisphaeriales</taxon>
        <taxon>Apiosporaceae</taxon>
        <taxon>Apiospora</taxon>
    </lineage>
</organism>
<protein>
    <submittedName>
        <fullName evidence="1">Uncharacterized protein</fullName>
    </submittedName>
</protein>
<reference evidence="1 2" key="1">
    <citation type="submission" date="2023-01" db="EMBL/GenBank/DDBJ databases">
        <title>Analysis of 21 Apiospora genomes using comparative genomics revels a genus with tremendous synthesis potential of carbohydrate active enzymes and secondary metabolites.</title>
        <authorList>
            <person name="Sorensen T."/>
        </authorList>
    </citation>
    <scope>NUCLEOTIDE SEQUENCE [LARGE SCALE GENOMIC DNA]</scope>
    <source>
        <strain evidence="1 2">CBS 117206</strain>
    </source>
</reference>
<sequence>MLGGHALTATSCNKVIWCGFVVTQALIKLRTHRLESSVACLTTSKVSVNNTSILLWIKAHILHDQHNGLIQYPDYIDVTSPPLIDTLIAYLITDPDSSTPPYLTTLIDAPQTSPPFSPIASLQDAVIAAIAVDNLIDNLDNL</sequence>
<keyword evidence="2" id="KW-1185">Reference proteome</keyword>
<accession>A0AAW0QA82</accession>
<gene>
    <name evidence="1" type="ORF">PG999_010472</name>
</gene>
<dbReference type="Proteomes" id="UP001392437">
    <property type="component" value="Unassembled WGS sequence"/>
</dbReference>
<proteinExistence type="predicted"/>
<evidence type="ECO:0000313" key="1">
    <source>
        <dbReference type="EMBL" id="KAK8100098.1"/>
    </source>
</evidence>
<comment type="caution">
    <text evidence="1">The sequence shown here is derived from an EMBL/GenBank/DDBJ whole genome shotgun (WGS) entry which is preliminary data.</text>
</comment>
<dbReference type="AlphaFoldDB" id="A0AAW0QA82"/>
<name>A0AAW0QA82_9PEZI</name>
<evidence type="ECO:0000313" key="2">
    <source>
        <dbReference type="Proteomes" id="UP001392437"/>
    </source>
</evidence>